<keyword evidence="2" id="KW-1185">Reference proteome</keyword>
<comment type="caution">
    <text evidence="1">The sequence shown here is derived from an EMBL/GenBank/DDBJ whole genome shotgun (WGS) entry which is preliminary data.</text>
</comment>
<dbReference type="Proteomes" id="UP000009872">
    <property type="component" value="Unassembled WGS sequence"/>
</dbReference>
<evidence type="ECO:0000313" key="2">
    <source>
        <dbReference type="Proteomes" id="UP000009872"/>
    </source>
</evidence>
<evidence type="ECO:0000313" key="1">
    <source>
        <dbReference type="EMBL" id="EKU92150.1"/>
    </source>
</evidence>
<organism evidence="1 2">
    <name type="scientific">Bacteroides oleiciplenus YIT 12058</name>
    <dbReference type="NCBI Taxonomy" id="742727"/>
    <lineage>
        <taxon>Bacteria</taxon>
        <taxon>Pseudomonadati</taxon>
        <taxon>Bacteroidota</taxon>
        <taxon>Bacteroidia</taxon>
        <taxon>Bacteroidales</taxon>
        <taxon>Bacteroidaceae</taxon>
        <taxon>Bacteroides</taxon>
    </lineage>
</organism>
<reference evidence="1 2" key="1">
    <citation type="submission" date="2012-09" db="EMBL/GenBank/DDBJ databases">
        <title>The Genome Sequence of Bacteroides oleiciplenus YIT 12058.</title>
        <authorList>
            <consortium name="The Broad Institute Genome Sequencing Platform"/>
            <person name="Earl A."/>
            <person name="Ward D."/>
            <person name="Feldgarden M."/>
            <person name="Gevers D."/>
            <person name="Morotomi M."/>
            <person name="Walker B."/>
            <person name="Young S.K."/>
            <person name="Zeng Q."/>
            <person name="Gargeya S."/>
            <person name="Fitzgerald M."/>
            <person name="Haas B."/>
            <person name="Abouelleil A."/>
            <person name="Alvarado L."/>
            <person name="Arachchi H.M."/>
            <person name="Berlin A.M."/>
            <person name="Chapman S.B."/>
            <person name="Goldberg J."/>
            <person name="Griggs A."/>
            <person name="Gujja S."/>
            <person name="Hansen M."/>
            <person name="Howarth C."/>
            <person name="Imamovic A."/>
            <person name="Larimer J."/>
            <person name="McCowen C."/>
            <person name="Montmayeur A."/>
            <person name="Murphy C."/>
            <person name="Neiman D."/>
            <person name="Pearson M."/>
            <person name="Priest M."/>
            <person name="Roberts A."/>
            <person name="Saif S."/>
            <person name="Shea T."/>
            <person name="Sisk P."/>
            <person name="Sykes S."/>
            <person name="Wortman J."/>
            <person name="Nusbaum C."/>
            <person name="Birren B."/>
        </authorList>
    </citation>
    <scope>NUCLEOTIDE SEQUENCE [LARGE SCALE GENOMIC DNA]</scope>
    <source>
        <strain evidence="1 2">YIT 12058</strain>
    </source>
</reference>
<dbReference type="PATRIC" id="fig|742727.4.peg.602"/>
<name>K9ESH0_9BACE</name>
<dbReference type="EMBL" id="ADLF01000002">
    <property type="protein sequence ID" value="EKU92150.1"/>
    <property type="molecule type" value="Genomic_DNA"/>
</dbReference>
<proteinExistence type="predicted"/>
<dbReference type="HOGENOM" id="CLU_084410_0_0_10"/>
<protein>
    <submittedName>
        <fullName evidence="1">Uncharacterized protein</fullName>
    </submittedName>
</protein>
<sequence>MNPKQNQMKTGIQTIVSSYFYYMSSMWDDKECEKVFGNNYLHFWQKWDSFTTQTAHGAAERFYFSLTEHNRKLLVERANKVYCGNSNRIQTENLVCNWCASPNILVKAWVNPDFNGAFVEYCNAELDKEGDCYCNACKRYVEPITQGNLQHELQEWWNMRDVSALEEITGLPPATDGSTDHYNAFWNKLSFSERVKIRQDYGGPIGIKSSDRDEVLADIAYSVGAQHLLDQFEIDSRELVGKMVSWADSFMSLHRYTDWDKNDYIFTVDAFIEQKVKQFIKDLPSLD</sequence>
<dbReference type="STRING" id="742727.HMPREF9447_00600"/>
<dbReference type="AlphaFoldDB" id="K9ESH0"/>
<accession>K9ESH0</accession>
<dbReference type="eggNOG" id="ENOG5033U1F">
    <property type="taxonomic scope" value="Bacteria"/>
</dbReference>
<gene>
    <name evidence="1" type="ORF">HMPREF9447_00600</name>
</gene>